<feature type="region of interest" description="Disordered" evidence="10">
    <location>
        <begin position="1"/>
        <end position="83"/>
    </location>
</feature>
<dbReference type="GO" id="GO:0003682">
    <property type="term" value="F:chromatin binding"/>
    <property type="evidence" value="ECO:0007669"/>
    <property type="project" value="TreeGrafter"/>
</dbReference>
<evidence type="ECO:0000256" key="9">
    <source>
        <dbReference type="ARBA" id="ARBA00023242"/>
    </source>
</evidence>
<feature type="compositionally biased region" description="Pro residues" evidence="10">
    <location>
        <begin position="442"/>
        <end position="451"/>
    </location>
</feature>
<evidence type="ECO:0000256" key="10">
    <source>
        <dbReference type="SAM" id="MobiDB-lite"/>
    </source>
</evidence>
<dbReference type="Proteomes" id="UP001162156">
    <property type="component" value="Unassembled WGS sequence"/>
</dbReference>
<feature type="compositionally biased region" description="Low complexity" evidence="10">
    <location>
        <begin position="542"/>
        <end position="564"/>
    </location>
</feature>
<dbReference type="InterPro" id="IPR024811">
    <property type="entry name" value="ASX/ASX-like"/>
</dbReference>
<feature type="region of interest" description="Disordered" evidence="10">
    <location>
        <begin position="1076"/>
        <end position="1114"/>
    </location>
</feature>
<evidence type="ECO:0000256" key="8">
    <source>
        <dbReference type="ARBA" id="ARBA00023163"/>
    </source>
</evidence>
<sequence length="1344" mass="147257">MEIDVTPDGNLEKSGSTSSHGEEENLENPITNPTNVSNINISNSNKEHEKNINTNNKKNIKHALRQQAKRRRKNTTIASGNSTSVPRIIVKPLPPQAVEDATVTAVPTSRTPTMREVLASIPGFTMKPRKRTNKKLSTAAQLEQTKEGCIDLETPDSILVNTNLRHLLNKATFASLPILYQNKLVQLLPSVDRHIASNSLDPNTLEINNSGLNNEFFARACLEWQDRLAEGEFTPENQQKLKLEADKERSKLDPWKLKHFEPIWGDRSVPDSSESVSSVSTSSINSTITTNTRPPIKTTIKLRPSTTSLTKQSKAPAPPPVKRLRTVGAMTRSCTSMKVSEMTMPIENKIPIPDLLPIKQVKQVQKDEIQHKSESNVKTDKEVSAPSDNTVELQDKCIVNISDTILETNEETIIICTTKSEKRRRSASLDSEQKSPKRKTPSPLPKTPSPTPMEITEEIISEITEPDQKDINVEDNTEIASEALSEAPSEVPSEAPSETPSDDDKVSEEISENNSENNMPVNMEHTEDETTCDYEKDKNLDENSSSSSSITTHNIEEISSNETIETVDSLQLHVDYKEDTNQTDETSSTTTTIDEKSEHEEQEEMMTSTPDIPDITVLETDPLQINENESTESNLENKVIYTIANEEMHDEESHILSDNQSNNENSNEINVQTEQSPEQPNIEETFQILPNTLILQQEPIVIESKTSCSENCENENCIADSAEKLEASVEQCDLVMAQLSETNFENVRSIPDEDDRFIDAENYVLESGQITISTTEKIEKERSEADIQATLFGANVSRATEECCWGMVDSSTEKLLQVPPLHALEPPVTTVVANKLDTIEHVQVIPMQEELEVRLEEGTFPVVLNDWAYDVKMDSDMVAAALGSAESENDGKETQKQNANYAEFSGNQVKLELEVTLTPEIVSSDSMITSTVNTSSNGSSSSVTPSVSKTLTTVIPPTTIVCLPSAVSTAPLLNSVVNEVSQCATIPRPGLVQSSSSLPYLALSTSQPIRAVSTHSKSKPKSSQGGSSNRNRGSNKPPPGAVNLERSYQICQAVIQNSPNRDQLRCQLKPPPSLLAAAQANSSKKNESNRQTQYSSVTSSRGSNKTFTPPLPAPGNYQMVQGGNGIKSVGPRARTIPYQHQRQQSPPVVVRHVFTSGQGIPVVEGQNQVGSVGQYILVQRAGVNDHHNIPRSSSAPPSQQQLGGAINTGSVSHIVSVGARGRPASVEAEHPSLQNQPSNDFIVQCPNPGIQAVTRRQRLPPGVVYGDVSVDSPMHNYTIIGENVMVDHPAAAMQSQMVLQKTSKVGDSSCACSLKAMVVCKKCGAFCHDDCIGPNKLCRTCFIR</sequence>
<feature type="compositionally biased region" description="Low complexity" evidence="10">
    <location>
        <begin position="28"/>
        <end position="44"/>
    </location>
</feature>
<protein>
    <recommendedName>
        <fullName evidence="11">DEUBAD domain-containing protein</fullName>
    </recommendedName>
</protein>
<reference evidence="12" key="1">
    <citation type="journal article" date="2023" name="Insect Mol. Biol.">
        <title>Genome sequencing provides insights into the evolution of gene families encoding plant cell wall-degrading enzymes in longhorned beetles.</title>
        <authorList>
            <person name="Shin N.R."/>
            <person name="Okamura Y."/>
            <person name="Kirsch R."/>
            <person name="Pauchet Y."/>
        </authorList>
    </citation>
    <scope>NUCLEOTIDE SEQUENCE</scope>
    <source>
        <strain evidence="12">RBIC_L_NR</strain>
    </source>
</reference>
<evidence type="ECO:0000256" key="1">
    <source>
        <dbReference type="ARBA" id="ARBA00004123"/>
    </source>
</evidence>
<proteinExistence type="inferred from homology"/>
<gene>
    <name evidence="12" type="ORF">NQ314_020919</name>
</gene>
<evidence type="ECO:0000256" key="3">
    <source>
        <dbReference type="ARBA" id="ARBA00022491"/>
    </source>
</evidence>
<comment type="subcellular location">
    <subcellularLocation>
        <location evidence="1">Nucleus</location>
    </subcellularLocation>
</comment>
<dbReference type="GO" id="GO:0008270">
    <property type="term" value="F:zinc ion binding"/>
    <property type="evidence" value="ECO:0007669"/>
    <property type="project" value="UniProtKB-KW"/>
</dbReference>
<dbReference type="InterPro" id="IPR044867">
    <property type="entry name" value="DEUBAD_dom"/>
</dbReference>
<keyword evidence="3" id="KW-0678">Repressor</keyword>
<keyword evidence="7" id="KW-0805">Transcription regulation</keyword>
<feature type="compositionally biased region" description="Basic residues" evidence="10">
    <location>
        <begin position="58"/>
        <end position="74"/>
    </location>
</feature>
<evidence type="ECO:0000313" key="12">
    <source>
        <dbReference type="EMBL" id="KAJ8926703.1"/>
    </source>
</evidence>
<feature type="domain" description="DEUBAD" evidence="11">
    <location>
        <begin position="155"/>
        <end position="269"/>
    </location>
</feature>
<feature type="region of interest" description="Disordered" evidence="10">
    <location>
        <begin position="366"/>
        <end position="387"/>
    </location>
</feature>
<name>A0AAV8WK08_9CUCU</name>
<keyword evidence="9" id="KW-0539">Nucleus</keyword>
<dbReference type="PROSITE" id="PS51916">
    <property type="entry name" value="DEUBAD"/>
    <property type="match status" value="1"/>
</dbReference>
<dbReference type="GO" id="GO:0035517">
    <property type="term" value="C:PR-DUB complex"/>
    <property type="evidence" value="ECO:0007669"/>
    <property type="project" value="TreeGrafter"/>
</dbReference>
<keyword evidence="13" id="KW-1185">Reference proteome</keyword>
<keyword evidence="8" id="KW-0804">Transcription</keyword>
<evidence type="ECO:0000256" key="7">
    <source>
        <dbReference type="ARBA" id="ARBA00023015"/>
    </source>
</evidence>
<dbReference type="Pfam" id="PF13919">
    <property type="entry name" value="ASXH"/>
    <property type="match status" value="1"/>
</dbReference>
<organism evidence="12 13">
    <name type="scientific">Rhamnusium bicolor</name>
    <dbReference type="NCBI Taxonomy" id="1586634"/>
    <lineage>
        <taxon>Eukaryota</taxon>
        <taxon>Metazoa</taxon>
        <taxon>Ecdysozoa</taxon>
        <taxon>Arthropoda</taxon>
        <taxon>Hexapoda</taxon>
        <taxon>Insecta</taxon>
        <taxon>Pterygota</taxon>
        <taxon>Neoptera</taxon>
        <taxon>Endopterygota</taxon>
        <taxon>Coleoptera</taxon>
        <taxon>Polyphaga</taxon>
        <taxon>Cucujiformia</taxon>
        <taxon>Chrysomeloidea</taxon>
        <taxon>Cerambycidae</taxon>
        <taxon>Lepturinae</taxon>
        <taxon>Rhagiini</taxon>
        <taxon>Rhamnusium</taxon>
    </lineage>
</organism>
<dbReference type="PANTHER" id="PTHR13578:SF20">
    <property type="entry name" value="POLYCOMB PROTEIN ASX"/>
    <property type="match status" value="1"/>
</dbReference>
<dbReference type="EMBL" id="JANEYF010005800">
    <property type="protein sequence ID" value="KAJ8926703.1"/>
    <property type="molecule type" value="Genomic_DNA"/>
</dbReference>
<dbReference type="GO" id="GO:0045944">
    <property type="term" value="P:positive regulation of transcription by RNA polymerase II"/>
    <property type="evidence" value="ECO:0007669"/>
    <property type="project" value="TreeGrafter"/>
</dbReference>
<feature type="compositionally biased region" description="Polar residues" evidence="10">
    <location>
        <begin position="1079"/>
        <end position="1107"/>
    </location>
</feature>
<evidence type="ECO:0000256" key="5">
    <source>
        <dbReference type="ARBA" id="ARBA00022771"/>
    </source>
</evidence>
<dbReference type="GO" id="GO:0009887">
    <property type="term" value="P:animal organ morphogenesis"/>
    <property type="evidence" value="ECO:0007669"/>
    <property type="project" value="TreeGrafter"/>
</dbReference>
<dbReference type="PANTHER" id="PTHR13578">
    <property type="entry name" value="ADDITIONAL SEX COMBS LIKE PROTEIN ASXL"/>
    <property type="match status" value="1"/>
</dbReference>
<evidence type="ECO:0000256" key="6">
    <source>
        <dbReference type="ARBA" id="ARBA00022833"/>
    </source>
</evidence>
<dbReference type="InterPro" id="IPR028020">
    <property type="entry name" value="ASX_DEUBAD_dom"/>
</dbReference>
<feature type="region of interest" description="Disordered" evidence="10">
    <location>
        <begin position="1220"/>
        <end position="1239"/>
    </location>
</feature>
<comment type="caution">
    <text evidence="12">The sequence shown here is derived from an EMBL/GenBank/DDBJ whole genome shotgun (WGS) entry which is preliminary data.</text>
</comment>
<feature type="region of interest" description="Disordered" evidence="10">
    <location>
        <begin position="420"/>
        <end position="564"/>
    </location>
</feature>
<feature type="compositionally biased region" description="Low complexity" evidence="10">
    <location>
        <begin position="1021"/>
        <end position="1035"/>
    </location>
</feature>
<keyword evidence="5" id="KW-0863">Zinc-finger</keyword>
<dbReference type="GO" id="GO:0003677">
    <property type="term" value="F:DNA binding"/>
    <property type="evidence" value="ECO:0007669"/>
    <property type="project" value="InterPro"/>
</dbReference>
<dbReference type="InterPro" id="IPR026905">
    <property type="entry name" value="ASX-like_PHD"/>
</dbReference>
<dbReference type="Pfam" id="PF13922">
    <property type="entry name" value="PHD_3"/>
    <property type="match status" value="1"/>
</dbReference>
<evidence type="ECO:0000313" key="13">
    <source>
        <dbReference type="Proteomes" id="UP001162156"/>
    </source>
</evidence>
<keyword evidence="6" id="KW-0862">Zinc</keyword>
<evidence type="ECO:0000256" key="2">
    <source>
        <dbReference type="ARBA" id="ARBA00006391"/>
    </source>
</evidence>
<keyword evidence="4" id="KW-0479">Metal-binding</keyword>
<evidence type="ECO:0000259" key="11">
    <source>
        <dbReference type="PROSITE" id="PS51916"/>
    </source>
</evidence>
<accession>A0AAV8WK08</accession>
<feature type="compositionally biased region" description="Basic and acidic residues" evidence="10">
    <location>
        <begin position="366"/>
        <end position="383"/>
    </location>
</feature>
<feature type="region of interest" description="Disordered" evidence="10">
    <location>
        <begin position="1009"/>
        <end position="1042"/>
    </location>
</feature>
<comment type="similarity">
    <text evidence="2">Belongs to the Asx family.</text>
</comment>
<evidence type="ECO:0000256" key="4">
    <source>
        <dbReference type="ARBA" id="ARBA00022723"/>
    </source>
</evidence>
<feature type="region of interest" description="Disordered" evidence="10">
    <location>
        <begin position="576"/>
        <end position="608"/>
    </location>
</feature>
<feature type="compositionally biased region" description="Low complexity" evidence="10">
    <location>
        <begin position="583"/>
        <end position="592"/>
    </location>
</feature>